<proteinExistence type="predicted"/>
<evidence type="ECO:0000313" key="1">
    <source>
        <dbReference type="EMBL" id="GJN93908.1"/>
    </source>
</evidence>
<evidence type="ECO:0008006" key="3">
    <source>
        <dbReference type="Google" id="ProtNLM"/>
    </source>
</evidence>
<dbReference type="EMBL" id="BQKY01000015">
    <property type="protein sequence ID" value="GJN93908.1"/>
    <property type="molecule type" value="Genomic_DNA"/>
</dbReference>
<sequence>MFPVLPLELQLRIIELAVPPLTKRNLGKVRRLSTRLPLVCRSWRDFAYRVVPVVPRFTITCEGRDWDDPDPETILDAVAASGRVVREVELDLKLMEDDIEVSRFNRVLRGFEEVWLDLPADETNSANSLDTVNPSIRRLVFTTWQGADLDLSNIWPFTPNLEILGIAVRPPYSGCFEWDVFEGSRASNTVRHVCLQFAYDRKTGRCTLFDPDLFSLALPPSLLTLTVRHPSILTSGQRSVITAACQRNDTIFVEQVYTLAPGQKVDGWDIEEWALSVT</sequence>
<dbReference type="AlphaFoldDB" id="A0AAV5GZI8"/>
<dbReference type="Proteomes" id="UP001342314">
    <property type="component" value="Unassembled WGS sequence"/>
</dbReference>
<protein>
    <recommendedName>
        <fullName evidence="3">F-box domain-containing protein</fullName>
    </recommendedName>
</protein>
<keyword evidence="2" id="KW-1185">Reference proteome</keyword>
<evidence type="ECO:0000313" key="2">
    <source>
        <dbReference type="Proteomes" id="UP001342314"/>
    </source>
</evidence>
<organism evidence="1 2">
    <name type="scientific">Rhodotorula paludigena</name>
    <dbReference type="NCBI Taxonomy" id="86838"/>
    <lineage>
        <taxon>Eukaryota</taxon>
        <taxon>Fungi</taxon>
        <taxon>Dikarya</taxon>
        <taxon>Basidiomycota</taxon>
        <taxon>Pucciniomycotina</taxon>
        <taxon>Microbotryomycetes</taxon>
        <taxon>Sporidiobolales</taxon>
        <taxon>Sporidiobolaceae</taxon>
        <taxon>Rhodotorula</taxon>
    </lineage>
</organism>
<gene>
    <name evidence="1" type="ORF">Rhopal_006967-T1</name>
</gene>
<comment type="caution">
    <text evidence="1">The sequence shown here is derived from an EMBL/GenBank/DDBJ whole genome shotgun (WGS) entry which is preliminary data.</text>
</comment>
<reference evidence="1 2" key="1">
    <citation type="submission" date="2021-12" db="EMBL/GenBank/DDBJ databases">
        <title>High titer production of polyol ester of fatty acids by Rhodotorula paludigena BS15 towards product separation-free biomass refinery.</title>
        <authorList>
            <person name="Mano J."/>
            <person name="Ono H."/>
            <person name="Tanaka T."/>
            <person name="Naito K."/>
            <person name="Sushida H."/>
            <person name="Ike M."/>
            <person name="Tokuyasu K."/>
            <person name="Kitaoka M."/>
        </authorList>
    </citation>
    <scope>NUCLEOTIDE SEQUENCE [LARGE SCALE GENOMIC DNA]</scope>
    <source>
        <strain evidence="1 2">BS15</strain>
    </source>
</reference>
<accession>A0AAV5GZI8</accession>
<name>A0AAV5GZI8_9BASI</name>